<evidence type="ECO:0000256" key="5">
    <source>
        <dbReference type="ARBA" id="ARBA00023242"/>
    </source>
</evidence>
<gene>
    <name evidence="9" type="ORF">PFICI_13222</name>
</gene>
<dbReference type="Proteomes" id="UP000030651">
    <property type="component" value="Unassembled WGS sequence"/>
</dbReference>
<accession>W3WLL9</accession>
<keyword evidence="4" id="KW-0804">Transcription</keyword>
<protein>
    <recommendedName>
        <fullName evidence="8">Xylanolytic transcriptional activator regulatory domain-containing protein</fullName>
    </recommendedName>
</protein>
<evidence type="ECO:0000259" key="8">
    <source>
        <dbReference type="SMART" id="SM00906"/>
    </source>
</evidence>
<dbReference type="CDD" id="cd12148">
    <property type="entry name" value="fungal_TF_MHR"/>
    <property type="match status" value="1"/>
</dbReference>
<dbReference type="GO" id="GO:0006351">
    <property type="term" value="P:DNA-templated transcription"/>
    <property type="evidence" value="ECO:0007669"/>
    <property type="project" value="InterPro"/>
</dbReference>
<dbReference type="OMA" id="FWLCYIS"/>
<comment type="subcellular location">
    <subcellularLocation>
        <location evidence="1">Nucleus</location>
    </subcellularLocation>
</comment>
<reference evidence="10" key="1">
    <citation type="journal article" date="2015" name="BMC Genomics">
        <title>Genomic and transcriptomic analysis of the endophytic fungus Pestalotiopsis fici reveals its lifestyle and high potential for synthesis of natural products.</title>
        <authorList>
            <person name="Wang X."/>
            <person name="Zhang X."/>
            <person name="Liu L."/>
            <person name="Xiang M."/>
            <person name="Wang W."/>
            <person name="Sun X."/>
            <person name="Che Y."/>
            <person name="Guo L."/>
            <person name="Liu G."/>
            <person name="Guo L."/>
            <person name="Wang C."/>
            <person name="Yin W.B."/>
            <person name="Stadler M."/>
            <person name="Zhang X."/>
            <person name="Liu X."/>
        </authorList>
    </citation>
    <scope>NUCLEOTIDE SEQUENCE [LARGE SCALE GENOMIC DNA]</scope>
    <source>
        <strain evidence="10">W106-1 / CGMCC3.15140</strain>
    </source>
</reference>
<feature type="chain" id="PRO_5004835134" description="Xylanolytic transcriptional activator regulatory domain-containing protein" evidence="7">
    <location>
        <begin position="20"/>
        <end position="645"/>
    </location>
</feature>
<feature type="domain" description="Xylanolytic transcriptional activator regulatory" evidence="8">
    <location>
        <begin position="322"/>
        <end position="399"/>
    </location>
</feature>
<evidence type="ECO:0000256" key="3">
    <source>
        <dbReference type="ARBA" id="ARBA00023125"/>
    </source>
</evidence>
<dbReference type="KEGG" id="pfy:PFICI_13222"/>
<dbReference type="STRING" id="1229662.W3WLL9"/>
<dbReference type="Gene3D" id="4.10.240.10">
    <property type="entry name" value="Zn(2)-C6 fungal-type DNA-binding domain"/>
    <property type="match status" value="1"/>
</dbReference>
<evidence type="ECO:0000256" key="1">
    <source>
        <dbReference type="ARBA" id="ARBA00004123"/>
    </source>
</evidence>
<name>W3WLL9_PESFW</name>
<sequence>MSTCPLIRLLALQIQCSVGDEKSACDWCSEHNLACTYTRETQVKKKRNRAKLRDVQELLKRVEQLESTVANSRSDSQASVQCDQNASFDIVATPVPLIQSGFSGSSRGLSDELTAVQRSTPSFPSTPINSPLVPAHNSTVECSLGQNWYCMGLPLLSDRGEQWIQSKTGQDFTFSMLRLFKCYPSILESSLPSRVPNEELWRLPAEKTVQEMAAAFFKSSLHSAFPILDENSFQMVLGRAYEQTQNASSRSGSFPPSESAARVFVMAALALMGCGDEMVRRMYAAKVQSLLGYVTEQPSLIGLQTVLMLQRFYWSNERNSSVNVLHSIACRMVCALGGHVCLPCPSGSSLAWDHDGPLLRRLFWLCYMSDKDVSLRSGQPPLLTEEHCDLTPPACFSAQSQGSYGNETQIALLSFSPHRLNLCFLKERVYRELFSYRASKLADAAVLLCIRQLDDAIEVWRSSITMELRPKLSITTRVAAPTMLPGSAEDTLRVYLQLEYHYMMTVVHTTVRRCGADSIVSGNIPDDLHSAIHSSCDISLEASRSTLDYIANSAAVLAKENATHIGFYTSVAALSLFSDMLSHPRSPRSSVWIEHLDTATRLLRSLLGPCFSERTEDQINDAVDLLQELNRLGRCAVAKAREDVQ</sequence>
<keyword evidence="2" id="KW-0805">Transcription regulation</keyword>
<keyword evidence="7" id="KW-0732">Signal</keyword>
<dbReference type="OrthoDB" id="4116913at2759"/>
<keyword evidence="3" id="KW-0238">DNA-binding</keyword>
<evidence type="ECO:0000256" key="7">
    <source>
        <dbReference type="SAM" id="SignalP"/>
    </source>
</evidence>
<dbReference type="InParanoid" id="W3WLL9"/>
<keyword evidence="6" id="KW-0175">Coiled coil</keyword>
<evidence type="ECO:0000256" key="6">
    <source>
        <dbReference type="SAM" id="Coils"/>
    </source>
</evidence>
<dbReference type="RefSeq" id="XP_007839994.1">
    <property type="nucleotide sequence ID" value="XM_007841803.1"/>
</dbReference>
<evidence type="ECO:0000256" key="4">
    <source>
        <dbReference type="ARBA" id="ARBA00023163"/>
    </source>
</evidence>
<organism evidence="9 10">
    <name type="scientific">Pestalotiopsis fici (strain W106-1 / CGMCC3.15140)</name>
    <dbReference type="NCBI Taxonomy" id="1229662"/>
    <lineage>
        <taxon>Eukaryota</taxon>
        <taxon>Fungi</taxon>
        <taxon>Dikarya</taxon>
        <taxon>Ascomycota</taxon>
        <taxon>Pezizomycotina</taxon>
        <taxon>Sordariomycetes</taxon>
        <taxon>Xylariomycetidae</taxon>
        <taxon>Amphisphaeriales</taxon>
        <taxon>Sporocadaceae</taxon>
        <taxon>Pestalotiopsis</taxon>
    </lineage>
</organism>
<dbReference type="PANTHER" id="PTHR46910">
    <property type="entry name" value="TRANSCRIPTION FACTOR PDR1"/>
    <property type="match status" value="1"/>
</dbReference>
<dbReference type="AlphaFoldDB" id="W3WLL9"/>
<dbReference type="GO" id="GO:0000981">
    <property type="term" value="F:DNA-binding transcription factor activity, RNA polymerase II-specific"/>
    <property type="evidence" value="ECO:0007669"/>
    <property type="project" value="InterPro"/>
</dbReference>
<evidence type="ECO:0000313" key="9">
    <source>
        <dbReference type="EMBL" id="ETS74738.1"/>
    </source>
</evidence>
<dbReference type="HOGENOM" id="CLU_010813_1_1_1"/>
<dbReference type="GeneID" id="19278235"/>
<proteinExistence type="predicted"/>
<dbReference type="PANTHER" id="PTHR46910:SF37">
    <property type="entry name" value="ZN(II)2CYS6 TRANSCRIPTION FACTOR (EUROFUNG)"/>
    <property type="match status" value="1"/>
</dbReference>
<feature type="signal peptide" evidence="7">
    <location>
        <begin position="1"/>
        <end position="19"/>
    </location>
</feature>
<evidence type="ECO:0000313" key="10">
    <source>
        <dbReference type="Proteomes" id="UP000030651"/>
    </source>
</evidence>
<dbReference type="Pfam" id="PF04082">
    <property type="entry name" value="Fungal_trans"/>
    <property type="match status" value="1"/>
</dbReference>
<keyword evidence="10" id="KW-1185">Reference proteome</keyword>
<dbReference type="GO" id="GO:0003677">
    <property type="term" value="F:DNA binding"/>
    <property type="evidence" value="ECO:0007669"/>
    <property type="project" value="UniProtKB-KW"/>
</dbReference>
<dbReference type="InterPro" id="IPR050987">
    <property type="entry name" value="AtrR-like"/>
</dbReference>
<keyword evidence="5" id="KW-0539">Nucleus</keyword>
<dbReference type="InterPro" id="IPR036864">
    <property type="entry name" value="Zn2-C6_fun-type_DNA-bd_sf"/>
</dbReference>
<dbReference type="SMART" id="SM00906">
    <property type="entry name" value="Fungal_trans"/>
    <property type="match status" value="1"/>
</dbReference>
<dbReference type="eggNOG" id="ENOG502SKXY">
    <property type="taxonomic scope" value="Eukaryota"/>
</dbReference>
<dbReference type="InterPro" id="IPR007219">
    <property type="entry name" value="XnlR_reg_dom"/>
</dbReference>
<evidence type="ECO:0000256" key="2">
    <source>
        <dbReference type="ARBA" id="ARBA00023015"/>
    </source>
</evidence>
<dbReference type="GO" id="GO:0005634">
    <property type="term" value="C:nucleus"/>
    <property type="evidence" value="ECO:0007669"/>
    <property type="project" value="UniProtKB-SubCell"/>
</dbReference>
<feature type="coiled-coil region" evidence="6">
    <location>
        <begin position="45"/>
        <end position="75"/>
    </location>
</feature>
<dbReference type="GO" id="GO:0008270">
    <property type="term" value="F:zinc ion binding"/>
    <property type="evidence" value="ECO:0007669"/>
    <property type="project" value="InterPro"/>
</dbReference>
<dbReference type="EMBL" id="KI912119">
    <property type="protein sequence ID" value="ETS74738.1"/>
    <property type="molecule type" value="Genomic_DNA"/>
</dbReference>